<reference evidence="1" key="1">
    <citation type="journal article" date="2022" name="bioRxiv">
        <title>Sequencing and chromosome-scale assembly of the giantPleurodeles waltlgenome.</title>
        <authorList>
            <person name="Brown T."/>
            <person name="Elewa A."/>
            <person name="Iarovenko S."/>
            <person name="Subramanian E."/>
            <person name="Araus A.J."/>
            <person name="Petzold A."/>
            <person name="Susuki M."/>
            <person name="Suzuki K.-i.T."/>
            <person name="Hayashi T."/>
            <person name="Toyoda A."/>
            <person name="Oliveira C."/>
            <person name="Osipova E."/>
            <person name="Leigh N.D."/>
            <person name="Simon A."/>
            <person name="Yun M.H."/>
        </authorList>
    </citation>
    <scope>NUCLEOTIDE SEQUENCE</scope>
    <source>
        <strain evidence="1">20211129_DDA</strain>
        <tissue evidence="1">Liver</tissue>
    </source>
</reference>
<comment type="caution">
    <text evidence="1">The sequence shown here is derived from an EMBL/GenBank/DDBJ whole genome shotgun (WGS) entry which is preliminary data.</text>
</comment>
<dbReference type="AlphaFoldDB" id="A0AAV7RS54"/>
<gene>
    <name evidence="1" type="ORF">NDU88_007521</name>
</gene>
<dbReference type="Proteomes" id="UP001066276">
    <property type="component" value="Chromosome 5"/>
</dbReference>
<protein>
    <submittedName>
        <fullName evidence="1">Uncharacterized protein</fullName>
    </submittedName>
</protein>
<evidence type="ECO:0000313" key="1">
    <source>
        <dbReference type="EMBL" id="KAJ1154778.1"/>
    </source>
</evidence>
<proteinExistence type="predicted"/>
<name>A0AAV7RS54_PLEWA</name>
<dbReference type="EMBL" id="JANPWB010000009">
    <property type="protein sequence ID" value="KAJ1154778.1"/>
    <property type="molecule type" value="Genomic_DNA"/>
</dbReference>
<sequence>MNTDREIIATALDSEVREILNADGLVAEAINEEVMVDMDEVVDSVDIAFVGAIADAAVRRLCWVILPWKSKMTLPPQGPFVCFYGIYVFVVDSIDNKVFAVNGRLVDDLSEDGAEEGFSKE</sequence>
<accession>A0AAV7RS54</accession>
<evidence type="ECO:0000313" key="2">
    <source>
        <dbReference type="Proteomes" id="UP001066276"/>
    </source>
</evidence>
<keyword evidence="2" id="KW-1185">Reference proteome</keyword>
<organism evidence="1 2">
    <name type="scientific">Pleurodeles waltl</name>
    <name type="common">Iberian ribbed newt</name>
    <dbReference type="NCBI Taxonomy" id="8319"/>
    <lineage>
        <taxon>Eukaryota</taxon>
        <taxon>Metazoa</taxon>
        <taxon>Chordata</taxon>
        <taxon>Craniata</taxon>
        <taxon>Vertebrata</taxon>
        <taxon>Euteleostomi</taxon>
        <taxon>Amphibia</taxon>
        <taxon>Batrachia</taxon>
        <taxon>Caudata</taxon>
        <taxon>Salamandroidea</taxon>
        <taxon>Salamandridae</taxon>
        <taxon>Pleurodelinae</taxon>
        <taxon>Pleurodeles</taxon>
    </lineage>
</organism>